<name>A0A0L8H4B8_OCTBM</name>
<organism evidence="1">
    <name type="scientific">Octopus bimaculoides</name>
    <name type="common">California two-spotted octopus</name>
    <dbReference type="NCBI Taxonomy" id="37653"/>
    <lineage>
        <taxon>Eukaryota</taxon>
        <taxon>Metazoa</taxon>
        <taxon>Spiralia</taxon>
        <taxon>Lophotrochozoa</taxon>
        <taxon>Mollusca</taxon>
        <taxon>Cephalopoda</taxon>
        <taxon>Coleoidea</taxon>
        <taxon>Octopodiformes</taxon>
        <taxon>Octopoda</taxon>
        <taxon>Incirrata</taxon>
        <taxon>Octopodidae</taxon>
        <taxon>Octopus</taxon>
    </lineage>
</organism>
<reference evidence="1" key="1">
    <citation type="submission" date="2015-07" db="EMBL/GenBank/DDBJ databases">
        <title>MeaNS - Measles Nucleotide Surveillance Program.</title>
        <authorList>
            <person name="Tran T."/>
            <person name="Druce J."/>
        </authorList>
    </citation>
    <scope>NUCLEOTIDE SEQUENCE</scope>
    <source>
        <strain evidence="1">UCB-OBI-ISO-001</strain>
        <tissue evidence="1">Gonad</tissue>
    </source>
</reference>
<proteinExistence type="predicted"/>
<sequence>MKMLYLKLFVLFLVFIFLFFFYLSILIEVYFQCNVSGTYLNFEDHIRISAFYYKKTWSNLLFITFI</sequence>
<accession>A0A0L8H4B8</accession>
<protein>
    <submittedName>
        <fullName evidence="1">Uncharacterized protein</fullName>
    </submittedName>
</protein>
<gene>
    <name evidence="1" type="ORF">OCBIM_22022721mg</name>
</gene>
<evidence type="ECO:0000313" key="1">
    <source>
        <dbReference type="EMBL" id="KOF84052.1"/>
    </source>
</evidence>
<dbReference type="AlphaFoldDB" id="A0A0L8H4B8"/>
<dbReference type="EMBL" id="KQ419287">
    <property type="protein sequence ID" value="KOF84052.1"/>
    <property type="molecule type" value="Genomic_DNA"/>
</dbReference>